<dbReference type="RefSeq" id="WP_091628724.1">
    <property type="nucleotide sequence ID" value="NZ_FOEF01000032.1"/>
</dbReference>
<dbReference type="SUPFAM" id="SSF53756">
    <property type="entry name" value="UDP-Glycosyltransferase/glycogen phosphorylase"/>
    <property type="match status" value="1"/>
</dbReference>
<dbReference type="CDD" id="cd03801">
    <property type="entry name" value="GT4_PimA-like"/>
    <property type="match status" value="1"/>
</dbReference>
<feature type="domain" description="Methyltransferase FkbM" evidence="1">
    <location>
        <begin position="1028"/>
        <end position="1190"/>
    </location>
</feature>
<sequence length="1230" mass="134536">MAEPGTTACTIVARNYLPAARVLAKSYLEQHPDGRFVIAVIDAPRDEVTVLDDGTRVVGPAAFGIDEADYLRMATAYSVTELATSVKPYLLRELLVQTEVAIYLDPDIELFAPIPEVSELALAHDIVLAPHFLHPLPQDGLEPDDAVIMGTGIFNLGFLGVGPGAGPFLDFWAGRLRHDAIVAPELQLFTDQRWVDQVPALFRNHVLTDPGYDVAYWNLHERPIAREADGTLTAGGAKLRFFHFSGYRPEKPWLLSFHCARKPRVMLSHNADLRAVCDSYGAKLREAGYAESLDSIPYGFKNFRDGTEVPKLARRVFREGWIKAERKDKPVPPHAYGEDGGLALREWLATPDDQAQAAAGLNRLTHAIWASRIDLQMAFPHPYGADAENFRFWCAGSGVNEAGLPEWALPGERAATRPPSDEFGVNLLGYLTAELGLGEMGRIVLQAIEDGGVPVASVLEEKAVSNRTGIERPSTVGDPRFPLSILAVNADQTRVILTNHPEVGAGRYRIGLWAWELEDFPEWQHEAFGMLDEVWTVSDFCRRAIAEHSPIPVKTIPVPVRDPGEPSPPAREQGEPVRFLFAFDFNSVAERKNPWGAVEAFQRAFPGREDVRLTVKAINAKMHPQAAERLRAAVVGDDRVELIETYLTVAELHDLYERSTCYVSLHRSEGFGLTVAEAMARAMPVISTDYSSTREFLDATTGWPVPYRLVPVGKGNYPYHEAAMWAEPDLDAAAAAMREVADNPAEAAKRGKQAREYILRERSMAAAAEWMRAELENAHRVWQAGKHAGRPAPPHPITPLHEAAQALHWRPEAAAPSRLPLAPALRKAVLRAIDHYDVHQRKVMGALLAGVEASNQRLLERIEALEGGLTDSRRTADAARGAGEKLGERFDALHDTVEDLSRRSPDINLALRNLEADVVKLSEGYGGFGDDLEATTASVHQMFSSRDERLDADEKAIQRVTLDVGAMRDAARLAHAPVPRGADVVPCDVGALLMPVDEVMLPWIVFHRSWEDSEARLMASLASGAFLDVGAHVGYHTLRLLRATPELTRVVAVEADPVNAEYLRRNVAANLPDGAAKLVTVVESAAWDAPGTVHLTQATAGNSGDNRVSADGPGIAVPAVRLDSLPEVTAQRIGLVKVDLQGRDHRALAGLDSVLRRDRPHVVCEFDPSAITELGDDPMAVLAGYRELGYTPKIVGDNGVSGEGLSDVDLIAAARADEKAFVTLWLSPEA</sequence>
<dbReference type="OrthoDB" id="5679686at2"/>
<protein>
    <submittedName>
        <fullName evidence="2">Methyltransferase, FkbM family</fullName>
    </submittedName>
</protein>
<dbReference type="Gene3D" id="3.40.50.150">
    <property type="entry name" value="Vaccinia Virus protein VP39"/>
    <property type="match status" value="1"/>
</dbReference>
<dbReference type="PANTHER" id="PTHR46656">
    <property type="entry name" value="PUTATIVE-RELATED"/>
    <property type="match status" value="1"/>
</dbReference>
<dbReference type="SUPFAM" id="SSF53335">
    <property type="entry name" value="S-adenosyl-L-methionine-dependent methyltransferases"/>
    <property type="match status" value="1"/>
</dbReference>
<dbReference type="Pfam" id="PF05050">
    <property type="entry name" value="Methyltransf_21"/>
    <property type="match status" value="1"/>
</dbReference>
<dbReference type="AlphaFoldDB" id="A0A1H8YP63"/>
<organism evidence="2 3">
    <name type="scientific">Amycolatopsis saalfeldensis</name>
    <dbReference type="NCBI Taxonomy" id="394193"/>
    <lineage>
        <taxon>Bacteria</taxon>
        <taxon>Bacillati</taxon>
        <taxon>Actinomycetota</taxon>
        <taxon>Actinomycetes</taxon>
        <taxon>Pseudonocardiales</taxon>
        <taxon>Pseudonocardiaceae</taxon>
        <taxon>Amycolatopsis</taxon>
    </lineage>
</organism>
<dbReference type="Gene3D" id="3.90.550.10">
    <property type="entry name" value="Spore Coat Polysaccharide Biosynthesis Protein SpsA, Chain A"/>
    <property type="match status" value="1"/>
</dbReference>
<dbReference type="Proteomes" id="UP000198582">
    <property type="component" value="Unassembled WGS sequence"/>
</dbReference>
<evidence type="ECO:0000313" key="3">
    <source>
        <dbReference type="Proteomes" id="UP000198582"/>
    </source>
</evidence>
<dbReference type="CDD" id="cd02440">
    <property type="entry name" value="AdoMet_MTases"/>
    <property type="match status" value="1"/>
</dbReference>
<keyword evidence="2" id="KW-0489">Methyltransferase</keyword>
<keyword evidence="2" id="KW-0808">Transferase</keyword>
<dbReference type="Gene3D" id="3.40.50.2000">
    <property type="entry name" value="Glycogen Phosphorylase B"/>
    <property type="match status" value="1"/>
</dbReference>
<dbReference type="EMBL" id="FOEF01000032">
    <property type="protein sequence ID" value="SEP53822.1"/>
    <property type="molecule type" value="Genomic_DNA"/>
</dbReference>
<evidence type="ECO:0000313" key="2">
    <source>
        <dbReference type="EMBL" id="SEP53822.1"/>
    </source>
</evidence>
<name>A0A1H8YP63_9PSEU</name>
<dbReference type="InterPro" id="IPR006342">
    <property type="entry name" value="FkbM_mtfrase"/>
</dbReference>
<dbReference type="NCBIfam" id="TIGR01444">
    <property type="entry name" value="fkbM_fam"/>
    <property type="match status" value="1"/>
</dbReference>
<dbReference type="Pfam" id="PF20706">
    <property type="entry name" value="GT4-conflict"/>
    <property type="match status" value="1"/>
</dbReference>
<keyword evidence="3" id="KW-1185">Reference proteome</keyword>
<dbReference type="PANTHER" id="PTHR46656:SF3">
    <property type="entry name" value="PUTATIVE-RELATED"/>
    <property type="match status" value="1"/>
</dbReference>
<dbReference type="InterPro" id="IPR029044">
    <property type="entry name" value="Nucleotide-diphossugar_trans"/>
</dbReference>
<reference evidence="2 3" key="1">
    <citation type="submission" date="2016-10" db="EMBL/GenBank/DDBJ databases">
        <authorList>
            <person name="de Groot N.N."/>
        </authorList>
    </citation>
    <scope>NUCLEOTIDE SEQUENCE [LARGE SCALE GENOMIC DNA]</scope>
    <source>
        <strain evidence="2 3">DSM 44993</strain>
    </source>
</reference>
<proteinExistence type="predicted"/>
<accession>A0A1H8YP63</accession>
<evidence type="ECO:0000259" key="1">
    <source>
        <dbReference type="Pfam" id="PF05050"/>
    </source>
</evidence>
<dbReference type="GO" id="GO:0008168">
    <property type="term" value="F:methyltransferase activity"/>
    <property type="evidence" value="ECO:0007669"/>
    <property type="project" value="UniProtKB-KW"/>
</dbReference>
<dbReference type="InterPro" id="IPR029063">
    <property type="entry name" value="SAM-dependent_MTases_sf"/>
</dbReference>
<dbReference type="SUPFAM" id="SSF53448">
    <property type="entry name" value="Nucleotide-diphospho-sugar transferases"/>
    <property type="match status" value="1"/>
</dbReference>
<gene>
    <name evidence="2" type="ORF">SAMN04489732_1323</name>
</gene>
<dbReference type="GO" id="GO:0032259">
    <property type="term" value="P:methylation"/>
    <property type="evidence" value="ECO:0007669"/>
    <property type="project" value="UniProtKB-KW"/>
</dbReference>
<dbReference type="STRING" id="394193.SAMN04489732_1323"/>